<dbReference type="InterPro" id="IPR016193">
    <property type="entry name" value="Cytidine_deaminase-like"/>
</dbReference>
<organism evidence="6 7">
    <name type="scientific">Hymenobacter psychrotolerans DSM 18569</name>
    <dbReference type="NCBI Taxonomy" id="1121959"/>
    <lineage>
        <taxon>Bacteria</taxon>
        <taxon>Pseudomonadati</taxon>
        <taxon>Bacteroidota</taxon>
        <taxon>Cytophagia</taxon>
        <taxon>Cytophagales</taxon>
        <taxon>Hymenobacteraceae</taxon>
        <taxon>Hymenobacter</taxon>
    </lineage>
</organism>
<dbReference type="PANTHER" id="PTHR11079:SF161">
    <property type="entry name" value="CMP_DCMP-TYPE DEAMINASE DOMAIN-CONTAINING PROTEIN"/>
    <property type="match status" value="1"/>
</dbReference>
<keyword evidence="4" id="KW-0862">Zinc</keyword>
<evidence type="ECO:0000256" key="3">
    <source>
        <dbReference type="ARBA" id="ARBA00022801"/>
    </source>
</evidence>
<sequence>MEAPNPDFMREAIRLSVEKMQAGHGGPFGAVVVRDGKIIARGFNQVTSTNDPTCHAEVDVIRKACAVLGTFQLDDCDLYTSCEPCPMCLGAIYWARPRRVFYGNTKADAAAIGFDDQFIYDEIEKPLDQRRLSMTELLRDEASAGFRAWEQKEGKTEY</sequence>
<dbReference type="FunFam" id="3.40.140.10:FF:000011">
    <property type="entry name" value="tRNA-specific adenosine deaminase"/>
    <property type="match status" value="1"/>
</dbReference>
<dbReference type="OrthoDB" id="9802676at2"/>
<protein>
    <submittedName>
        <fullName evidence="6">tRNA(Arg) A34 adenosine deaminase TadA</fullName>
    </submittedName>
</protein>
<evidence type="ECO:0000256" key="2">
    <source>
        <dbReference type="ARBA" id="ARBA00022723"/>
    </source>
</evidence>
<dbReference type="RefSeq" id="WP_073287937.1">
    <property type="nucleotide sequence ID" value="NZ_FRAS01000023.1"/>
</dbReference>
<keyword evidence="7" id="KW-1185">Reference proteome</keyword>
<gene>
    <name evidence="6" type="ORF">SAMN02746009_03507</name>
</gene>
<dbReference type="GO" id="GO:0006152">
    <property type="term" value="P:purine nucleoside catabolic process"/>
    <property type="evidence" value="ECO:0007669"/>
    <property type="project" value="TreeGrafter"/>
</dbReference>
<keyword evidence="2" id="KW-0479">Metal-binding</keyword>
<keyword evidence="3" id="KW-0378">Hydrolase</keyword>
<evidence type="ECO:0000256" key="1">
    <source>
        <dbReference type="ARBA" id="ARBA00006576"/>
    </source>
</evidence>
<dbReference type="GO" id="GO:0008270">
    <property type="term" value="F:zinc ion binding"/>
    <property type="evidence" value="ECO:0007669"/>
    <property type="project" value="InterPro"/>
</dbReference>
<dbReference type="Pfam" id="PF00383">
    <property type="entry name" value="dCMP_cyt_deam_1"/>
    <property type="match status" value="1"/>
</dbReference>
<dbReference type="Gene3D" id="3.40.140.10">
    <property type="entry name" value="Cytidine Deaminase, domain 2"/>
    <property type="match status" value="1"/>
</dbReference>
<dbReference type="InterPro" id="IPR002125">
    <property type="entry name" value="CMP_dCMP_dom"/>
</dbReference>
<dbReference type="Proteomes" id="UP000183947">
    <property type="component" value="Unassembled WGS sequence"/>
</dbReference>
<evidence type="ECO:0000259" key="5">
    <source>
        <dbReference type="PROSITE" id="PS51747"/>
    </source>
</evidence>
<accession>A0A1M7E167</accession>
<reference evidence="7" key="1">
    <citation type="submission" date="2016-11" db="EMBL/GenBank/DDBJ databases">
        <authorList>
            <person name="Varghese N."/>
            <person name="Submissions S."/>
        </authorList>
    </citation>
    <scope>NUCLEOTIDE SEQUENCE [LARGE SCALE GENOMIC DNA]</scope>
    <source>
        <strain evidence="7">DSM 18569</strain>
    </source>
</reference>
<dbReference type="SUPFAM" id="SSF53927">
    <property type="entry name" value="Cytidine deaminase-like"/>
    <property type="match status" value="1"/>
</dbReference>
<evidence type="ECO:0000313" key="7">
    <source>
        <dbReference type="Proteomes" id="UP000183947"/>
    </source>
</evidence>
<dbReference type="PROSITE" id="PS00903">
    <property type="entry name" value="CYT_DCMP_DEAMINASES_1"/>
    <property type="match status" value="1"/>
</dbReference>
<comment type="similarity">
    <text evidence="1">Belongs to the cytidine and deoxycytidylate deaminase family.</text>
</comment>
<dbReference type="CDD" id="cd01285">
    <property type="entry name" value="nucleoside_deaminase"/>
    <property type="match status" value="1"/>
</dbReference>
<dbReference type="EMBL" id="FRAS01000023">
    <property type="protein sequence ID" value="SHL85501.1"/>
    <property type="molecule type" value="Genomic_DNA"/>
</dbReference>
<dbReference type="AlphaFoldDB" id="A0A1M7E167"/>
<proteinExistence type="inferred from homology"/>
<dbReference type="GO" id="GO:0047974">
    <property type="term" value="F:guanosine deaminase activity"/>
    <property type="evidence" value="ECO:0007669"/>
    <property type="project" value="TreeGrafter"/>
</dbReference>
<dbReference type="InterPro" id="IPR016192">
    <property type="entry name" value="APOBEC/CMP_deaminase_Zn-bd"/>
</dbReference>
<name>A0A1M7E167_9BACT</name>
<evidence type="ECO:0000256" key="4">
    <source>
        <dbReference type="ARBA" id="ARBA00022833"/>
    </source>
</evidence>
<dbReference type="PANTHER" id="PTHR11079">
    <property type="entry name" value="CYTOSINE DEAMINASE FAMILY MEMBER"/>
    <property type="match status" value="1"/>
</dbReference>
<dbReference type="PROSITE" id="PS51747">
    <property type="entry name" value="CYT_DCMP_DEAMINASES_2"/>
    <property type="match status" value="1"/>
</dbReference>
<feature type="domain" description="CMP/dCMP-type deaminase" evidence="5">
    <location>
        <begin position="7"/>
        <end position="134"/>
    </location>
</feature>
<evidence type="ECO:0000313" key="6">
    <source>
        <dbReference type="EMBL" id="SHL85501.1"/>
    </source>
</evidence>
<dbReference type="STRING" id="1121959.SAMN02746009_03507"/>